<evidence type="ECO:0008006" key="4">
    <source>
        <dbReference type="Google" id="ProtNLM"/>
    </source>
</evidence>
<gene>
    <name evidence="2" type="ORF">B1J93_10480</name>
</gene>
<evidence type="ECO:0000313" key="2">
    <source>
        <dbReference type="EMBL" id="OOV42296.1"/>
    </source>
</evidence>
<reference evidence="2 3" key="1">
    <citation type="submission" date="2017-02" db="EMBL/GenBank/DDBJ databases">
        <title>Comparative genomic analysis of Brazilian Leptospira kirschneri strains of different serogroups.</title>
        <authorList>
            <person name="Moreno L.Z."/>
            <person name="Miraglia F."/>
            <person name="Kremer F.S."/>
            <person name="Eslabao M.R."/>
            <person name="Lilenbaum W."/>
            <person name="Dellagostin O.A."/>
            <person name="Moreno A.M."/>
        </authorList>
    </citation>
    <scope>NUCLEOTIDE SEQUENCE [LARGE SCALE GENOMIC DNA]</scope>
    <source>
        <strain evidence="2 3">M110/06</strain>
    </source>
</reference>
<name>A0A1T1DN90_9LEPT</name>
<accession>A0A1T1DN90</accession>
<comment type="caution">
    <text evidence="2">The sequence shown here is derived from an EMBL/GenBank/DDBJ whole genome shotgun (WGS) entry which is preliminary data.</text>
</comment>
<organism evidence="2 3">
    <name type="scientific">Leptospira kirschneri serovar Pomona</name>
    <dbReference type="NCBI Taxonomy" id="561005"/>
    <lineage>
        <taxon>Bacteria</taxon>
        <taxon>Pseudomonadati</taxon>
        <taxon>Spirochaetota</taxon>
        <taxon>Spirochaetia</taxon>
        <taxon>Leptospirales</taxon>
        <taxon>Leptospiraceae</taxon>
        <taxon>Leptospira</taxon>
    </lineage>
</organism>
<proteinExistence type="predicted"/>
<evidence type="ECO:0000313" key="3">
    <source>
        <dbReference type="Proteomes" id="UP000191008"/>
    </source>
</evidence>
<sequence length="571" mass="66092">MKLSLYTQKKRAEDFVTRTRFLVDKFLIDLKTKKKRLKNLSTYVQVRKKKSKEFTLREPEGIKLKFFVYFIICIFSISKSIGAESYSGYRLDDLLLLKDGKRDLTGKGRYDEIKPEKDENSIKAQEETNPNEAVKDGFKEKKGVEDYKEQTTGFYGNGTLIYRGLRQKGGVEEEKPDRSFSRGIFSPEVGWKYKGEQVYNKILISPYLQYEENINGSKTITKGADGEFLWISGMESQNLRIGIEMGRGYQRLDRNGFMFVGFLNYGEFQIHLKKYGVSASAIGAQMQNTVLYTERDRNESPQRISGGSIQILEKPLVQNFRIFYYLYKESRQDAARGDLYRKEEPYRPYGAYQYYGFELSSSKFWGFRIDLDAIKVVGSREYGLDPFQSNNTTQTTNGSLIGSKITWERPEAEYFLGGFYTSKDEELKIDRKSNGYSGIRTDLRGYGGKTSFLLMESLLIQEGNVFQEDGVVTRPNFENKGIKLLELGIKKNWDHKWTTQGMIVTTTSSIGRGWEGVLTGGYQSEHSYILMSLSYAYVNPQKEKKLFFEEWKVEEPKREYSRIYLSAGIHF</sequence>
<dbReference type="Proteomes" id="UP000191008">
    <property type="component" value="Unassembled WGS sequence"/>
</dbReference>
<dbReference type="RefSeq" id="WP_025182193.1">
    <property type="nucleotide sequence ID" value="NZ_MVIT01000065.1"/>
</dbReference>
<evidence type="ECO:0000256" key="1">
    <source>
        <dbReference type="SAM" id="MobiDB-lite"/>
    </source>
</evidence>
<dbReference type="EMBL" id="MVIT01000065">
    <property type="protein sequence ID" value="OOV42296.1"/>
    <property type="molecule type" value="Genomic_DNA"/>
</dbReference>
<protein>
    <recommendedName>
        <fullName evidence="4">Alginate export domain-containing protein</fullName>
    </recommendedName>
</protein>
<feature type="compositionally biased region" description="Basic and acidic residues" evidence="1">
    <location>
        <begin position="108"/>
        <end position="126"/>
    </location>
</feature>
<dbReference type="AlphaFoldDB" id="A0A1T1DN90"/>
<feature type="region of interest" description="Disordered" evidence="1">
    <location>
        <begin position="108"/>
        <end position="140"/>
    </location>
</feature>